<feature type="coiled-coil region" evidence="4">
    <location>
        <begin position="59"/>
        <end position="86"/>
    </location>
</feature>
<dbReference type="PANTHER" id="PTHR13168">
    <property type="entry name" value="ASSOCIATE OF C-MYC AMY-1"/>
    <property type="match status" value="1"/>
</dbReference>
<evidence type="ECO:0000256" key="4">
    <source>
        <dbReference type="SAM" id="Coils"/>
    </source>
</evidence>
<evidence type="ECO:0000313" key="5">
    <source>
        <dbReference type="EMBL" id="KAJ8603771.1"/>
    </source>
</evidence>
<dbReference type="AlphaFoldDB" id="A0AAD7UEK2"/>
<keyword evidence="3" id="KW-0539">Nucleus</keyword>
<evidence type="ECO:0008006" key="7">
    <source>
        <dbReference type="Google" id="ProtNLM"/>
    </source>
</evidence>
<gene>
    <name evidence="5" type="ORF">CTAYLR_000324</name>
</gene>
<dbReference type="EMBL" id="JAQMWT010000344">
    <property type="protein sequence ID" value="KAJ8603771.1"/>
    <property type="molecule type" value="Genomic_DNA"/>
</dbReference>
<reference evidence="5" key="1">
    <citation type="submission" date="2023-01" db="EMBL/GenBank/DDBJ databases">
        <title>Metagenome sequencing of chrysophaentin producing Chrysophaeum taylorii.</title>
        <authorList>
            <person name="Davison J."/>
            <person name="Bewley C."/>
        </authorList>
    </citation>
    <scope>NUCLEOTIDE SEQUENCE</scope>
    <source>
        <strain evidence="5">NIES-1699</strain>
    </source>
</reference>
<keyword evidence="4" id="KW-0175">Coiled coil</keyword>
<dbReference type="GO" id="GO:0003713">
    <property type="term" value="F:transcription coactivator activity"/>
    <property type="evidence" value="ECO:0007669"/>
    <property type="project" value="InterPro"/>
</dbReference>
<name>A0AAD7UEK2_9STRA</name>
<sequence>MAYQTPDSKKEEFRKYLEKSGVIDALTKVLVGLYEEPERPPNAVDYIKRYVGAPTGIDVEALRQENEALRKEREELRSTINELNARLAGGEGATDD</sequence>
<dbReference type="CDD" id="cd21937">
    <property type="entry name" value="ZIP_MycBP-like"/>
    <property type="match status" value="1"/>
</dbReference>
<keyword evidence="6" id="KW-1185">Reference proteome</keyword>
<organism evidence="5 6">
    <name type="scientific">Chrysophaeum taylorii</name>
    <dbReference type="NCBI Taxonomy" id="2483200"/>
    <lineage>
        <taxon>Eukaryota</taxon>
        <taxon>Sar</taxon>
        <taxon>Stramenopiles</taxon>
        <taxon>Ochrophyta</taxon>
        <taxon>Pelagophyceae</taxon>
        <taxon>Pelagomonadales</taxon>
        <taxon>Pelagomonadaceae</taxon>
        <taxon>Chrysophaeum</taxon>
    </lineage>
</organism>
<dbReference type="InterPro" id="IPR026060">
    <property type="entry name" value="AMY1"/>
</dbReference>
<comment type="similarity">
    <text evidence="2">Belongs to the AMY1 family.</text>
</comment>
<protein>
    <recommendedName>
        <fullName evidence="7">c-Myc-binding protein</fullName>
    </recommendedName>
</protein>
<evidence type="ECO:0000256" key="1">
    <source>
        <dbReference type="ARBA" id="ARBA00004123"/>
    </source>
</evidence>
<comment type="subcellular location">
    <subcellularLocation>
        <location evidence="1">Nucleus</location>
    </subcellularLocation>
</comment>
<evidence type="ECO:0000313" key="6">
    <source>
        <dbReference type="Proteomes" id="UP001230188"/>
    </source>
</evidence>
<dbReference type="Proteomes" id="UP001230188">
    <property type="component" value="Unassembled WGS sequence"/>
</dbReference>
<proteinExistence type="inferred from homology"/>
<dbReference type="GO" id="GO:0005634">
    <property type="term" value="C:nucleus"/>
    <property type="evidence" value="ECO:0007669"/>
    <property type="project" value="UniProtKB-SubCell"/>
</dbReference>
<evidence type="ECO:0000256" key="3">
    <source>
        <dbReference type="ARBA" id="ARBA00023242"/>
    </source>
</evidence>
<evidence type="ECO:0000256" key="2">
    <source>
        <dbReference type="ARBA" id="ARBA00009389"/>
    </source>
</evidence>
<accession>A0AAD7UEK2</accession>
<dbReference type="PANTHER" id="PTHR13168:SF0">
    <property type="entry name" value="C-MYC-BINDING PROTEIN"/>
    <property type="match status" value="1"/>
</dbReference>
<comment type="caution">
    <text evidence="5">The sequence shown here is derived from an EMBL/GenBank/DDBJ whole genome shotgun (WGS) entry which is preliminary data.</text>
</comment>
<dbReference type="PRINTS" id="PR02028">
    <property type="entry name" value="CMYCBINDINGP"/>
</dbReference>